<reference evidence="10 11" key="1">
    <citation type="submission" date="2020-08" db="EMBL/GenBank/DDBJ databases">
        <title>A Genomic Blueprint of the Chicken Gut Microbiome.</title>
        <authorList>
            <person name="Gilroy R."/>
            <person name="Ravi A."/>
            <person name="Getino M."/>
            <person name="Pursley I."/>
            <person name="Horton D.L."/>
            <person name="Alikhan N.-F."/>
            <person name="Baker D."/>
            <person name="Gharbi K."/>
            <person name="Hall N."/>
            <person name="Watson M."/>
            <person name="Adriaenssens E.M."/>
            <person name="Foster-Nyarko E."/>
            <person name="Jarju S."/>
            <person name="Secka A."/>
            <person name="Antonio M."/>
            <person name="Oren A."/>
            <person name="Chaudhuri R."/>
            <person name="La Ragione R.M."/>
            <person name="Hildebrand F."/>
            <person name="Pallen M.J."/>
        </authorList>
    </citation>
    <scope>NUCLEOTIDE SEQUENCE [LARGE SCALE GENOMIC DNA]</scope>
    <source>
        <strain evidence="10 11">Sa1YUN3</strain>
    </source>
</reference>
<comment type="subcellular location">
    <subcellularLocation>
        <location evidence="1">Cell membrane</location>
    </subcellularLocation>
</comment>
<feature type="domain" description="Pycsar effector protein" evidence="9">
    <location>
        <begin position="11"/>
        <end position="185"/>
    </location>
</feature>
<protein>
    <recommendedName>
        <fullName evidence="9">Pycsar effector protein domain-containing protein</fullName>
    </recommendedName>
</protein>
<dbReference type="Pfam" id="PF18967">
    <property type="entry name" value="PycTM"/>
    <property type="match status" value="1"/>
</dbReference>
<proteinExistence type="predicted"/>
<feature type="transmembrane region" description="Helical" evidence="8">
    <location>
        <begin position="168"/>
        <end position="188"/>
    </location>
</feature>
<name>A0ABR8VCU0_9BACT</name>
<evidence type="ECO:0000256" key="7">
    <source>
        <dbReference type="ARBA" id="ARBA00023136"/>
    </source>
</evidence>
<dbReference type="EMBL" id="JACSPQ010000011">
    <property type="protein sequence ID" value="MBD8002578.1"/>
    <property type="molecule type" value="Genomic_DNA"/>
</dbReference>
<evidence type="ECO:0000313" key="10">
    <source>
        <dbReference type="EMBL" id="MBD8002578.1"/>
    </source>
</evidence>
<keyword evidence="4" id="KW-0547">Nucleotide-binding</keyword>
<evidence type="ECO:0000256" key="4">
    <source>
        <dbReference type="ARBA" id="ARBA00022741"/>
    </source>
</evidence>
<evidence type="ECO:0000256" key="3">
    <source>
        <dbReference type="ARBA" id="ARBA00022692"/>
    </source>
</evidence>
<feature type="transmembrane region" description="Helical" evidence="8">
    <location>
        <begin position="26"/>
        <end position="49"/>
    </location>
</feature>
<comment type="caution">
    <text evidence="10">The sequence shown here is derived from an EMBL/GenBank/DDBJ whole genome shotgun (WGS) entry which is preliminary data.</text>
</comment>
<keyword evidence="3 8" id="KW-0812">Transmembrane</keyword>
<keyword evidence="5 8" id="KW-1133">Transmembrane helix</keyword>
<evidence type="ECO:0000256" key="6">
    <source>
        <dbReference type="ARBA" id="ARBA00023118"/>
    </source>
</evidence>
<dbReference type="Proteomes" id="UP000616346">
    <property type="component" value="Unassembled WGS sequence"/>
</dbReference>
<accession>A0ABR8VCU0</accession>
<gene>
    <name evidence="10" type="ORF">H9626_10190</name>
</gene>
<evidence type="ECO:0000256" key="1">
    <source>
        <dbReference type="ARBA" id="ARBA00004236"/>
    </source>
</evidence>
<dbReference type="InterPro" id="IPR043760">
    <property type="entry name" value="PycTM_dom"/>
</dbReference>
<evidence type="ECO:0000256" key="8">
    <source>
        <dbReference type="SAM" id="Phobius"/>
    </source>
</evidence>
<sequence>MEITEDELKLRLDRINSWINNCDQKASILLAVEGIVVTILCTSDYISWIRQKLIFPIYYYYETRNGEFSLINAIQLCLLTVMLVLIVSSIFYSLQVIKGTTDPSLFKQSGLTEKSLLHFTSISSESFNNFKRATINQSNESMLNDLLSQIYINSSICTTKFKYHKKSVYYFCWFLFLLVFISVILFVIK</sequence>
<evidence type="ECO:0000256" key="2">
    <source>
        <dbReference type="ARBA" id="ARBA00022475"/>
    </source>
</evidence>
<keyword evidence="2" id="KW-1003">Cell membrane</keyword>
<keyword evidence="11" id="KW-1185">Reference proteome</keyword>
<evidence type="ECO:0000313" key="11">
    <source>
        <dbReference type="Proteomes" id="UP000616346"/>
    </source>
</evidence>
<feature type="transmembrane region" description="Helical" evidence="8">
    <location>
        <begin position="70"/>
        <end position="94"/>
    </location>
</feature>
<dbReference type="RefSeq" id="WP_191710431.1">
    <property type="nucleotide sequence ID" value="NZ_JACSPQ010000011.1"/>
</dbReference>
<evidence type="ECO:0000256" key="5">
    <source>
        <dbReference type="ARBA" id="ARBA00022989"/>
    </source>
</evidence>
<keyword evidence="6" id="KW-0051">Antiviral defense</keyword>
<evidence type="ECO:0000259" key="9">
    <source>
        <dbReference type="Pfam" id="PF18967"/>
    </source>
</evidence>
<organism evidence="10 11">
    <name type="scientific">Phocaeicola faecium</name>
    <dbReference type="NCBI Taxonomy" id="2762213"/>
    <lineage>
        <taxon>Bacteria</taxon>
        <taxon>Pseudomonadati</taxon>
        <taxon>Bacteroidota</taxon>
        <taxon>Bacteroidia</taxon>
        <taxon>Bacteroidales</taxon>
        <taxon>Bacteroidaceae</taxon>
        <taxon>Phocaeicola</taxon>
    </lineage>
</organism>
<keyword evidence="7 8" id="KW-0472">Membrane</keyword>